<proteinExistence type="predicted"/>
<dbReference type="AlphaFoldDB" id="A0A7J7C4V0"/>
<protein>
    <submittedName>
        <fullName evidence="2">Uncharacterized protein</fullName>
    </submittedName>
</protein>
<keyword evidence="3" id="KW-1185">Reference proteome</keyword>
<keyword evidence="1" id="KW-1133">Transmembrane helix</keyword>
<dbReference type="EMBL" id="JAAARO010000021">
    <property type="protein sequence ID" value="KAF5728867.1"/>
    <property type="molecule type" value="Genomic_DNA"/>
</dbReference>
<sequence length="60" mass="7081">MVPNWDPSVLCFQAYALVITSSWWQVIVRARNLRASANFIPSKSFRARKLYYSNEQRMNV</sequence>
<evidence type="ECO:0000256" key="1">
    <source>
        <dbReference type="SAM" id="Phobius"/>
    </source>
</evidence>
<keyword evidence="1" id="KW-0472">Membrane</keyword>
<organism evidence="2 3">
    <name type="scientific">Tripterygium wilfordii</name>
    <name type="common">Thunder God vine</name>
    <dbReference type="NCBI Taxonomy" id="458696"/>
    <lineage>
        <taxon>Eukaryota</taxon>
        <taxon>Viridiplantae</taxon>
        <taxon>Streptophyta</taxon>
        <taxon>Embryophyta</taxon>
        <taxon>Tracheophyta</taxon>
        <taxon>Spermatophyta</taxon>
        <taxon>Magnoliopsida</taxon>
        <taxon>eudicotyledons</taxon>
        <taxon>Gunneridae</taxon>
        <taxon>Pentapetalae</taxon>
        <taxon>rosids</taxon>
        <taxon>fabids</taxon>
        <taxon>Celastrales</taxon>
        <taxon>Celastraceae</taxon>
        <taxon>Tripterygium</taxon>
    </lineage>
</organism>
<evidence type="ECO:0000313" key="2">
    <source>
        <dbReference type="EMBL" id="KAF5728867.1"/>
    </source>
</evidence>
<dbReference type="Proteomes" id="UP000593562">
    <property type="component" value="Unassembled WGS sequence"/>
</dbReference>
<feature type="transmembrane region" description="Helical" evidence="1">
    <location>
        <begin position="12"/>
        <end position="30"/>
    </location>
</feature>
<gene>
    <name evidence="2" type="ORF">HS088_TW21G01021</name>
</gene>
<dbReference type="InParanoid" id="A0A7J7C4V0"/>
<evidence type="ECO:0000313" key="3">
    <source>
        <dbReference type="Proteomes" id="UP000593562"/>
    </source>
</evidence>
<comment type="caution">
    <text evidence="2">The sequence shown here is derived from an EMBL/GenBank/DDBJ whole genome shotgun (WGS) entry which is preliminary data.</text>
</comment>
<keyword evidence="1" id="KW-0812">Transmembrane</keyword>
<name>A0A7J7C4V0_TRIWF</name>
<accession>A0A7J7C4V0</accession>
<reference evidence="2 3" key="1">
    <citation type="journal article" date="2020" name="Nat. Commun.">
        <title>Genome of Tripterygium wilfordii and identification of cytochrome P450 involved in triptolide biosynthesis.</title>
        <authorList>
            <person name="Tu L."/>
            <person name="Su P."/>
            <person name="Zhang Z."/>
            <person name="Gao L."/>
            <person name="Wang J."/>
            <person name="Hu T."/>
            <person name="Zhou J."/>
            <person name="Zhang Y."/>
            <person name="Zhao Y."/>
            <person name="Liu Y."/>
            <person name="Song Y."/>
            <person name="Tong Y."/>
            <person name="Lu Y."/>
            <person name="Yang J."/>
            <person name="Xu C."/>
            <person name="Jia M."/>
            <person name="Peters R.J."/>
            <person name="Huang L."/>
            <person name="Gao W."/>
        </authorList>
    </citation>
    <scope>NUCLEOTIDE SEQUENCE [LARGE SCALE GENOMIC DNA]</scope>
    <source>
        <strain evidence="3">cv. XIE 37</strain>
        <tissue evidence="2">Leaf</tissue>
    </source>
</reference>